<dbReference type="PANTHER" id="PTHR33678:SF2">
    <property type="match status" value="1"/>
</dbReference>
<keyword evidence="5" id="KW-1185">Reference proteome</keyword>
<feature type="region of interest" description="Disordered" evidence="1">
    <location>
        <begin position="37"/>
        <end position="80"/>
    </location>
</feature>
<evidence type="ECO:0000313" key="5">
    <source>
        <dbReference type="Proteomes" id="UP000002402"/>
    </source>
</evidence>
<dbReference type="InterPro" id="IPR052344">
    <property type="entry name" value="Transposase-related"/>
</dbReference>
<dbReference type="PANTHER" id="PTHR33678">
    <property type="entry name" value="BLL1576 PROTEIN"/>
    <property type="match status" value="1"/>
</dbReference>
<dbReference type="InterPro" id="IPR004291">
    <property type="entry name" value="Transposase_IS66_central"/>
</dbReference>
<evidence type="ECO:0000259" key="2">
    <source>
        <dbReference type="Pfam" id="PF03050"/>
    </source>
</evidence>
<name>Q1D4X0_MYXXD</name>
<dbReference type="EnsemblBacteria" id="ABF88118">
    <property type="protein sequence ID" value="ABF88118"/>
    <property type="gene ID" value="MXAN_4128"/>
</dbReference>
<sequence length="468" mass="51667">MGHGTHPVVAEVDPKDARIAELERQVEELTRLVQELREQLRRDSGNSNRPPSSDTPGQKAVRRRQSGSEKKRGGQPGHVGLTRALVAEEKVSEFKHLFPSACGNCWAPLSPEGGTRVRRYQSVELPPLKAHVTQWMRHGVECPRCKHETWASTAAIPTSAFGPRLSAVVGLLTGVYHLSRRSAVRLLGDVLGIDISLGAVSAVEARVSEAVKPAVDEAWSRVLLAPVKHTDGTQWLEAGLARTLWTIASSMATVFKILADSKSRTLAPLFGQKLGVLVSDRATALNFWAMEARQVCWAHLLRKAVSFSERDGPAGAIGRELLDYIGILFDYWGRLRSGELQRDTLRERMASVRTQVEALLERAVAARLPHVSGSCEDILQHRAALWTFVDREGVEPTNNHAERELRAFVLWRKRSFGTQSPRGNLFAERVMTVAHTARKQEKNVLEFLTACCTAARTGMPAPSLFAAP</sequence>
<protein>
    <submittedName>
        <fullName evidence="4">Transposase, unclassified family</fullName>
    </submittedName>
</protein>
<dbReference type="Pfam" id="PF03050">
    <property type="entry name" value="DDE_Tnp_IS66"/>
    <property type="match status" value="1"/>
</dbReference>
<dbReference type="Pfam" id="PF20042">
    <property type="entry name" value="DUF6444"/>
    <property type="match status" value="1"/>
</dbReference>
<dbReference type="KEGG" id="mxa:MXAN_4128"/>
<dbReference type="EMBL" id="CP000113">
    <property type="protein sequence ID" value="ABF88118.1"/>
    <property type="molecule type" value="Genomic_DNA"/>
</dbReference>
<evidence type="ECO:0000259" key="3">
    <source>
        <dbReference type="Pfam" id="PF20042"/>
    </source>
</evidence>
<dbReference type="AlphaFoldDB" id="Q1D4X0"/>
<proteinExistence type="predicted"/>
<evidence type="ECO:0000313" key="4">
    <source>
        <dbReference type="EMBL" id="ABF88118.1"/>
    </source>
</evidence>
<reference evidence="4 5" key="1">
    <citation type="journal article" date="2006" name="Proc. Natl. Acad. Sci. U.S.A.">
        <title>Evolution of sensory complexity recorded in a myxobacterial genome.</title>
        <authorList>
            <person name="Goldman B.S."/>
            <person name="Nierman W.C."/>
            <person name="Kaiser D."/>
            <person name="Slater S.C."/>
            <person name="Durkin A.S."/>
            <person name="Eisen J.A."/>
            <person name="Ronning C.M."/>
            <person name="Barbazuk W.B."/>
            <person name="Blanchard M."/>
            <person name="Field C."/>
            <person name="Halling C."/>
            <person name="Hinkle G."/>
            <person name="Iartchuk O."/>
            <person name="Kim H.S."/>
            <person name="Mackenzie C."/>
            <person name="Madupu R."/>
            <person name="Miller N."/>
            <person name="Shvartsbeyn A."/>
            <person name="Sullivan S.A."/>
            <person name="Vaudin M."/>
            <person name="Wiegand R."/>
            <person name="Kaplan H.B."/>
        </authorList>
    </citation>
    <scope>NUCLEOTIDE SEQUENCE [LARGE SCALE GENOMIC DNA]</scope>
    <source>
        <strain evidence="5">DK1622</strain>
    </source>
</reference>
<gene>
    <name evidence="4" type="ordered locus">MXAN_4128</name>
</gene>
<evidence type="ECO:0000256" key="1">
    <source>
        <dbReference type="SAM" id="MobiDB-lite"/>
    </source>
</evidence>
<feature type="domain" description="DUF6444" evidence="3">
    <location>
        <begin position="16"/>
        <end position="82"/>
    </location>
</feature>
<organism evidence="4 5">
    <name type="scientific">Myxococcus xanthus (strain DK1622)</name>
    <dbReference type="NCBI Taxonomy" id="246197"/>
    <lineage>
        <taxon>Bacteria</taxon>
        <taxon>Pseudomonadati</taxon>
        <taxon>Myxococcota</taxon>
        <taxon>Myxococcia</taxon>
        <taxon>Myxococcales</taxon>
        <taxon>Cystobacterineae</taxon>
        <taxon>Myxococcaceae</taxon>
        <taxon>Myxococcus</taxon>
    </lineage>
</organism>
<feature type="compositionally biased region" description="Polar residues" evidence="1">
    <location>
        <begin position="45"/>
        <end position="56"/>
    </location>
</feature>
<dbReference type="GeneID" id="41361450"/>
<dbReference type="NCBIfam" id="NF033517">
    <property type="entry name" value="transpos_IS66"/>
    <property type="match status" value="1"/>
</dbReference>
<feature type="domain" description="Transposase IS66 central" evidence="2">
    <location>
        <begin position="161"/>
        <end position="423"/>
    </location>
</feature>
<dbReference type="InterPro" id="IPR045618">
    <property type="entry name" value="DUF6444"/>
</dbReference>
<dbReference type="Proteomes" id="UP000002402">
    <property type="component" value="Chromosome"/>
</dbReference>
<dbReference type="eggNOG" id="COG2433">
    <property type="taxonomic scope" value="Bacteria"/>
</dbReference>
<dbReference type="RefSeq" id="WP_011554131.1">
    <property type="nucleotide sequence ID" value="NC_008095.1"/>
</dbReference>
<accession>Q1D4X0</accession>
<dbReference type="OrthoDB" id="5526367at2"/>
<dbReference type="HOGENOM" id="CLU_039294_0_1_7"/>